<feature type="region of interest" description="Disordered" evidence="1">
    <location>
        <begin position="1"/>
        <end position="21"/>
    </location>
</feature>
<feature type="compositionally biased region" description="Basic and acidic residues" evidence="1">
    <location>
        <begin position="47"/>
        <end position="60"/>
    </location>
</feature>
<keyword evidence="3" id="KW-1185">Reference proteome</keyword>
<dbReference type="AlphaFoldDB" id="A0A0F4YP29"/>
<name>A0A0F4YP29_RASE3</name>
<proteinExistence type="predicted"/>
<dbReference type="RefSeq" id="XP_013326457.1">
    <property type="nucleotide sequence ID" value="XM_013471003.1"/>
</dbReference>
<evidence type="ECO:0000313" key="3">
    <source>
        <dbReference type="Proteomes" id="UP000053958"/>
    </source>
</evidence>
<accession>A0A0F4YP29</accession>
<dbReference type="GeneID" id="25318481"/>
<evidence type="ECO:0000256" key="1">
    <source>
        <dbReference type="SAM" id="MobiDB-lite"/>
    </source>
</evidence>
<dbReference type="EMBL" id="LASV01000311">
    <property type="protein sequence ID" value="KKA19845.1"/>
    <property type="molecule type" value="Genomic_DNA"/>
</dbReference>
<comment type="caution">
    <text evidence="2">The sequence shown here is derived from an EMBL/GenBank/DDBJ whole genome shotgun (WGS) entry which is preliminary data.</text>
</comment>
<feature type="region of interest" description="Disordered" evidence="1">
    <location>
        <begin position="47"/>
        <end position="144"/>
    </location>
</feature>
<reference evidence="2 3" key="1">
    <citation type="submission" date="2015-04" db="EMBL/GenBank/DDBJ databases">
        <authorList>
            <person name="Heijne W.H."/>
            <person name="Fedorova N.D."/>
            <person name="Nierman W.C."/>
            <person name="Vollebregt A.W."/>
            <person name="Zhao Z."/>
            <person name="Wu L."/>
            <person name="Kumar M."/>
            <person name="Stam H."/>
            <person name="van den Berg M.A."/>
            <person name="Pel H.J."/>
        </authorList>
    </citation>
    <scope>NUCLEOTIDE SEQUENCE [LARGE SCALE GENOMIC DNA]</scope>
    <source>
        <strain evidence="2 3">CBS 393.64</strain>
    </source>
</reference>
<dbReference type="Proteomes" id="UP000053958">
    <property type="component" value="Unassembled WGS sequence"/>
</dbReference>
<organism evidence="2 3">
    <name type="scientific">Rasamsonia emersonii (strain ATCC 16479 / CBS 393.64 / IMI 116815)</name>
    <dbReference type="NCBI Taxonomy" id="1408163"/>
    <lineage>
        <taxon>Eukaryota</taxon>
        <taxon>Fungi</taxon>
        <taxon>Dikarya</taxon>
        <taxon>Ascomycota</taxon>
        <taxon>Pezizomycotina</taxon>
        <taxon>Eurotiomycetes</taxon>
        <taxon>Eurotiomycetidae</taxon>
        <taxon>Eurotiales</taxon>
        <taxon>Trichocomaceae</taxon>
        <taxon>Rasamsonia</taxon>
    </lineage>
</organism>
<sequence length="144" mass="15834">MPRLKPPAMVGRSNIGLTSQGDRRSLDCNVACAFDPWIVDCLTRDTLRPEGEGADQGRDGDGDDVDPQDHLLPEGDDDAQQEKAKGDLGHGHADDDEGLPDHLRIHSVHRLVDGHFRHVPSEPSKGGERDEDRVEEHQDLAVHS</sequence>
<evidence type="ECO:0000313" key="2">
    <source>
        <dbReference type="EMBL" id="KKA19845.1"/>
    </source>
</evidence>
<feature type="compositionally biased region" description="Basic and acidic residues" evidence="1">
    <location>
        <begin position="80"/>
        <end position="144"/>
    </location>
</feature>
<protein>
    <submittedName>
        <fullName evidence="2">Uncharacterized protein</fullName>
    </submittedName>
</protein>
<gene>
    <name evidence="2" type="ORF">T310_6169</name>
</gene>